<keyword evidence="2" id="KW-0862">Zinc</keyword>
<feature type="compositionally biased region" description="Basic and acidic residues" evidence="3">
    <location>
        <begin position="926"/>
        <end position="935"/>
    </location>
</feature>
<proteinExistence type="predicted"/>
<dbReference type="GO" id="GO:0008270">
    <property type="term" value="F:zinc ion binding"/>
    <property type="evidence" value="ECO:0007669"/>
    <property type="project" value="UniProtKB-KW"/>
</dbReference>
<comment type="caution">
    <text evidence="5">The sequence shown here is derived from an EMBL/GenBank/DDBJ whole genome shotgun (WGS) entry which is preliminary data.</text>
</comment>
<dbReference type="Gene3D" id="3.30.40.10">
    <property type="entry name" value="Zinc/RING finger domain, C3HC4 (zinc finger)"/>
    <property type="match status" value="1"/>
</dbReference>
<dbReference type="PROSITE" id="PS50089">
    <property type="entry name" value="ZF_RING_2"/>
    <property type="match status" value="1"/>
</dbReference>
<dbReference type="InterPro" id="IPR003409">
    <property type="entry name" value="MORN"/>
</dbReference>
<reference evidence="5 6" key="1">
    <citation type="submission" date="2015-06" db="EMBL/GenBank/DDBJ databases">
        <title>Draft genome of the ant-associated black yeast Phialophora attae CBS 131958.</title>
        <authorList>
            <person name="Moreno L.F."/>
            <person name="Stielow B.J."/>
            <person name="de Hoog S."/>
            <person name="Vicente V.A."/>
            <person name="Weiss V.A."/>
            <person name="de Vries M."/>
            <person name="Cruz L.M."/>
            <person name="Souza E.M."/>
        </authorList>
    </citation>
    <scope>NUCLEOTIDE SEQUENCE [LARGE SCALE GENOMIC DNA]</scope>
    <source>
        <strain evidence="5 6">CBS 131958</strain>
    </source>
</reference>
<keyword evidence="1" id="KW-0677">Repeat</keyword>
<accession>A0A0N1H2S1</accession>
<dbReference type="GeneID" id="28737862"/>
<dbReference type="PANTHER" id="PTHR23084">
    <property type="entry name" value="PHOSPHATIDYLINOSITOL-4-PHOSPHATE 5-KINASE RELATED"/>
    <property type="match status" value="1"/>
</dbReference>
<dbReference type="RefSeq" id="XP_017998847.1">
    <property type="nucleotide sequence ID" value="XM_018145982.1"/>
</dbReference>
<dbReference type="Gene3D" id="2.20.110.10">
    <property type="entry name" value="Histone H3 K4-specific methyltransferase SET7/9 N-terminal domain"/>
    <property type="match status" value="1"/>
</dbReference>
<dbReference type="OrthoDB" id="294378at2759"/>
<evidence type="ECO:0000256" key="3">
    <source>
        <dbReference type="SAM" id="MobiDB-lite"/>
    </source>
</evidence>
<feature type="compositionally biased region" description="Polar residues" evidence="3">
    <location>
        <begin position="61"/>
        <end position="77"/>
    </location>
</feature>
<feature type="region of interest" description="Disordered" evidence="3">
    <location>
        <begin position="266"/>
        <end position="351"/>
    </location>
</feature>
<feature type="domain" description="RING-type" evidence="4">
    <location>
        <begin position="1506"/>
        <end position="1541"/>
    </location>
</feature>
<dbReference type="SUPFAM" id="SSF82185">
    <property type="entry name" value="Histone H3 K4-specific methyltransferase SET7/9 N-terminal domain"/>
    <property type="match status" value="1"/>
</dbReference>
<dbReference type="Gene3D" id="3.90.70.10">
    <property type="entry name" value="Cysteine proteinases"/>
    <property type="match status" value="1"/>
</dbReference>
<keyword evidence="2" id="KW-0479">Metal-binding</keyword>
<evidence type="ECO:0000259" key="4">
    <source>
        <dbReference type="PROSITE" id="PS50089"/>
    </source>
</evidence>
<dbReference type="InterPro" id="IPR001841">
    <property type="entry name" value="Znf_RING"/>
</dbReference>
<dbReference type="STRING" id="1664694.A0A0N1H2S1"/>
<feature type="region of interest" description="Disordered" evidence="3">
    <location>
        <begin position="926"/>
        <end position="979"/>
    </location>
</feature>
<feature type="compositionally biased region" description="Polar residues" evidence="3">
    <location>
        <begin position="1"/>
        <end position="12"/>
    </location>
</feature>
<dbReference type="Pfam" id="PF13920">
    <property type="entry name" value="zf-C3HC4_3"/>
    <property type="match status" value="1"/>
</dbReference>
<dbReference type="InterPro" id="IPR038765">
    <property type="entry name" value="Papain-like_cys_pep_sf"/>
</dbReference>
<sequence length="1553" mass="171540">MASRDQSGSPVLTQHAIPPHLLSNTEHHNLLLDQIAQSPPQPAESISLNLANETPAGDSAAMSNVESTTNELVSQAEDSVLPQAPDLLPNAEYPPPPTSGADAPEDQAPQEREETRIPTEATPEDSQPNLETTAGESAQHAIPETDAMEDSTPHWVLFADDMSEPTQAELEAVKDTEIENDATNVAAHEKVVFTEIDDPDQRPTKKLRLSWIINGVRGTKDRPNRAEVMHSPPAFVDGLYWRIKFFPRGNKCSSISGYIECSKKIPEPDKEEPEGRFLHFESPPNGDISFDAIPKKHIKIKTRRKDSPQNSSSERSKARRDESFKANSDTSETIEKAAQSPTDSETTEQQGDDEFRVSAQLGMVIYNPNEPRSATCQSSEHLFCASNNDWGWSNLAGKWDEIHQRQPGQRQALLKGDTIAIDAYIRIFEDPAQSLFWHNSSDEPEWPSKALAGVLPMGTPPLYYSPGVAGITALLFLKPFREILQSVDCEGWRRSSEVRPRPFIARLQCVLHEMRHGGKSDFVDVYPVLEALREVGETYQDVVTFWEVFRRAIELELEGEIEILAKIAAIFDLPGGRCPPLEIPVSSVGSLQESLNKLGLPSQDSLKELHPSSQDSPKELHFSSQASLKELDSSSHDALDKLDSSSQNALDKLDLPSPDAPDFLPILLQRQEFDQTKREWVLRHEKITLNDEITLPFGIGQKYILYGFLVHVGARNSGRFYTILRPNGPKTHWLAFEDSDGNKIYSYTRKTLETYEGLAGDDLKKFSSTRETCYLAMYIKADKVGDYLGPLEPYTAPDWLKAPMRAAFDATAAPSVNLEFYQESSIVGCRGLLDMFNVKQEGRYAWCWSLSPKTSSHIVRKQIADHLEVTDPRKVKLYTIGYGEAGEYGNARWYPINLKKPLSSWQGSTAPICIWVSILQNESDVERFGDPDPQPKKSKKKSKTSRGTSEPASDILRSTHSDRVLPAPVSSEEESGDHLSAPALLQTSEGHETDATTDQAPNDDDLSAELDQLFVEELPDLAAAESGQRASDLLSTADIDESIEDVVLADSDGALQANATVSVPIEDLGPLTAFAREWAAGYQPEPVTPAPQAANQPPQPATLGASLDITSLTPETSPEVTLATIEASSEAPRSDLAAFQILDEMSLAVTHGHLVDAFPGVEEVIANAVESQDRAAQQYATSPEDEAAIAALIAADTAELSGMSENGDQAPGDTPVPSSRNANYENSQSSPAGPEASLASKPAEQSKKRRPIVYGFLQKFDTAEQTFIASGNFFAYRNENVRKVMERCLPLHKVVESHRMEDSKAMDSDIEESGTTFSDVKLWYRTSTVDGTPIKDNETFDQIDFVNGADLIFGLEVGPSAKAKLRTAGLFWDPFELSKFLQLQSRKHPRAVTVNHTTIFDYGQEQYEGPLVNGHRHGALSKLTYSNGQTYEGPLVCGMREGPNGFMTYQNGDTYRGDWKEDEKDGQGTLIEKGTGNKYEGGFRNGKQWGRGVTHWAVAADEADLCQICYTDKINALFFDCGHVGTCMECAKQCECCPICRKEIKQVVKMFRF</sequence>
<feature type="compositionally biased region" description="Basic and acidic residues" evidence="3">
    <location>
        <begin position="314"/>
        <end position="324"/>
    </location>
</feature>
<feature type="compositionally biased region" description="Polar residues" evidence="3">
    <location>
        <begin position="1216"/>
        <end position="1231"/>
    </location>
</feature>
<feature type="compositionally biased region" description="Basic and acidic residues" evidence="3">
    <location>
        <begin position="266"/>
        <end position="279"/>
    </location>
</feature>
<dbReference type="EMBL" id="LFJN01000017">
    <property type="protein sequence ID" value="KPI38884.1"/>
    <property type="molecule type" value="Genomic_DNA"/>
</dbReference>
<dbReference type="PANTHER" id="PTHR23084:SF263">
    <property type="entry name" value="MORN REPEAT-CONTAINING PROTEIN 1"/>
    <property type="match status" value="1"/>
</dbReference>
<dbReference type="SUPFAM" id="SSF54001">
    <property type="entry name" value="Cysteine proteinases"/>
    <property type="match status" value="1"/>
</dbReference>
<dbReference type="SUPFAM" id="SSF57850">
    <property type="entry name" value="RING/U-box"/>
    <property type="match status" value="1"/>
</dbReference>
<feature type="compositionally biased region" description="Polar residues" evidence="3">
    <location>
        <begin position="339"/>
        <end position="349"/>
    </location>
</feature>
<dbReference type="InterPro" id="IPR013083">
    <property type="entry name" value="Znf_RING/FYVE/PHD"/>
</dbReference>
<gene>
    <name evidence="5" type="ORF">AB675_5744</name>
</gene>
<dbReference type="VEuPathDB" id="FungiDB:AB675_5744"/>
<evidence type="ECO:0000256" key="2">
    <source>
        <dbReference type="PROSITE-ProRule" id="PRU00175"/>
    </source>
</evidence>
<dbReference type="Gene3D" id="2.60.210.10">
    <property type="entry name" value="Apoptosis, Tumor Necrosis Factor Receptor Associated Protein 2, Chain A"/>
    <property type="match status" value="1"/>
</dbReference>
<feature type="compositionally biased region" description="Basic residues" evidence="3">
    <location>
        <begin position="295"/>
        <end position="304"/>
    </location>
</feature>
<dbReference type="SMART" id="SM00698">
    <property type="entry name" value="MORN"/>
    <property type="match status" value="4"/>
</dbReference>
<organism evidence="5 6">
    <name type="scientific">Cyphellophora attinorum</name>
    <dbReference type="NCBI Taxonomy" id="1664694"/>
    <lineage>
        <taxon>Eukaryota</taxon>
        <taxon>Fungi</taxon>
        <taxon>Dikarya</taxon>
        <taxon>Ascomycota</taxon>
        <taxon>Pezizomycotina</taxon>
        <taxon>Eurotiomycetes</taxon>
        <taxon>Chaetothyriomycetidae</taxon>
        <taxon>Chaetothyriales</taxon>
        <taxon>Cyphellophoraceae</taxon>
        <taxon>Cyphellophora</taxon>
    </lineage>
</organism>
<feature type="region of interest" description="Disordered" evidence="3">
    <location>
        <begin position="1202"/>
        <end position="1244"/>
    </location>
</feature>
<evidence type="ECO:0000313" key="6">
    <source>
        <dbReference type="Proteomes" id="UP000038010"/>
    </source>
</evidence>
<feature type="compositionally biased region" description="Polar residues" evidence="3">
    <location>
        <begin position="124"/>
        <end position="136"/>
    </location>
</feature>
<name>A0A0N1H2S1_9EURO</name>
<keyword evidence="6" id="KW-1185">Reference proteome</keyword>
<evidence type="ECO:0000313" key="5">
    <source>
        <dbReference type="EMBL" id="KPI38884.1"/>
    </source>
</evidence>
<dbReference type="Proteomes" id="UP000038010">
    <property type="component" value="Unassembled WGS sequence"/>
</dbReference>
<feature type="region of interest" description="Disordered" evidence="3">
    <location>
        <begin position="1"/>
        <end position="138"/>
    </location>
</feature>
<evidence type="ECO:0000256" key="1">
    <source>
        <dbReference type="ARBA" id="ARBA00022737"/>
    </source>
</evidence>
<dbReference type="SUPFAM" id="SSF49599">
    <property type="entry name" value="TRAF domain-like"/>
    <property type="match status" value="1"/>
</dbReference>
<keyword evidence="2" id="KW-0863">Zinc-finger</keyword>
<protein>
    <recommendedName>
        <fullName evidence="4">RING-type domain-containing protein</fullName>
    </recommendedName>
</protein>
<dbReference type="InterPro" id="IPR008974">
    <property type="entry name" value="TRAF-like"/>
</dbReference>